<accession>A0AAN5CDI2</accession>
<keyword evidence="1" id="KW-0732">Signal</keyword>
<organism evidence="2 3">
    <name type="scientific">Pristionchus mayeri</name>
    <dbReference type="NCBI Taxonomy" id="1317129"/>
    <lineage>
        <taxon>Eukaryota</taxon>
        <taxon>Metazoa</taxon>
        <taxon>Ecdysozoa</taxon>
        <taxon>Nematoda</taxon>
        <taxon>Chromadorea</taxon>
        <taxon>Rhabditida</taxon>
        <taxon>Rhabditina</taxon>
        <taxon>Diplogasteromorpha</taxon>
        <taxon>Diplogasteroidea</taxon>
        <taxon>Neodiplogasteridae</taxon>
        <taxon>Pristionchus</taxon>
    </lineage>
</organism>
<gene>
    <name evidence="2" type="ORF">PMAYCL1PPCAC_11345</name>
</gene>
<comment type="caution">
    <text evidence="2">The sequence shown here is derived from an EMBL/GenBank/DDBJ whole genome shotgun (WGS) entry which is preliminary data.</text>
</comment>
<evidence type="ECO:0000313" key="3">
    <source>
        <dbReference type="Proteomes" id="UP001328107"/>
    </source>
</evidence>
<proteinExistence type="predicted"/>
<protein>
    <submittedName>
        <fullName evidence="2">Uncharacterized protein</fullName>
    </submittedName>
</protein>
<sequence>LVMSFLLNLRSYSVAAESEARKEQSGNGTCLIVLPSMRLMMAGSIMNSLGLIHPFSLSVCFAVNDKNPSGSVNGRAKLIFSVRSTLSYKRPLIIEFLPRTLISYLDNPCPRFEVVGAAGTGIADFPHKGGTHQCRERQTAG</sequence>
<name>A0AAN5CDI2_9BILA</name>
<dbReference type="EMBL" id="BTRK01000003">
    <property type="protein sequence ID" value="GMR41150.1"/>
    <property type="molecule type" value="Genomic_DNA"/>
</dbReference>
<feature type="signal peptide" evidence="1">
    <location>
        <begin position="1"/>
        <end position="16"/>
    </location>
</feature>
<dbReference type="Proteomes" id="UP001328107">
    <property type="component" value="Unassembled WGS sequence"/>
</dbReference>
<evidence type="ECO:0000313" key="2">
    <source>
        <dbReference type="EMBL" id="GMR41150.1"/>
    </source>
</evidence>
<keyword evidence="3" id="KW-1185">Reference proteome</keyword>
<dbReference type="AlphaFoldDB" id="A0AAN5CDI2"/>
<evidence type="ECO:0000256" key="1">
    <source>
        <dbReference type="SAM" id="SignalP"/>
    </source>
</evidence>
<feature type="non-terminal residue" evidence="2">
    <location>
        <position position="1"/>
    </location>
</feature>
<feature type="chain" id="PRO_5043035536" evidence="1">
    <location>
        <begin position="17"/>
        <end position="141"/>
    </location>
</feature>
<reference evidence="3" key="1">
    <citation type="submission" date="2022-10" db="EMBL/GenBank/DDBJ databases">
        <title>Genome assembly of Pristionchus species.</title>
        <authorList>
            <person name="Yoshida K."/>
            <person name="Sommer R.J."/>
        </authorList>
    </citation>
    <scope>NUCLEOTIDE SEQUENCE [LARGE SCALE GENOMIC DNA]</scope>
    <source>
        <strain evidence="3">RS5460</strain>
    </source>
</reference>